<evidence type="ECO:0000256" key="1">
    <source>
        <dbReference type="ARBA" id="ARBA00000083"/>
    </source>
</evidence>
<dbReference type="InterPro" id="IPR036291">
    <property type="entry name" value="NAD(P)-bd_dom_sf"/>
</dbReference>
<proteinExistence type="predicted"/>
<organism evidence="6">
    <name type="scientific">marine sediment metagenome</name>
    <dbReference type="NCBI Taxonomy" id="412755"/>
    <lineage>
        <taxon>unclassified sequences</taxon>
        <taxon>metagenomes</taxon>
        <taxon>ecological metagenomes</taxon>
    </lineage>
</organism>
<comment type="cofactor">
    <cofactor evidence="2">
        <name>NAD(+)</name>
        <dbReference type="ChEBI" id="CHEBI:57540"/>
    </cofactor>
</comment>
<dbReference type="EMBL" id="BARV01020164">
    <property type="protein sequence ID" value="GAI24294.1"/>
    <property type="molecule type" value="Genomic_DNA"/>
</dbReference>
<gene>
    <name evidence="6" type="ORF">S06H3_33728</name>
</gene>
<dbReference type="AlphaFoldDB" id="X1P061"/>
<dbReference type="SUPFAM" id="SSF51735">
    <property type="entry name" value="NAD(P)-binding Rossmann-fold domains"/>
    <property type="match status" value="1"/>
</dbReference>
<comment type="caution">
    <text evidence="6">The sequence shown here is derived from an EMBL/GenBank/DDBJ whole genome shotgun (WGS) entry which is preliminary data.</text>
</comment>
<sequence length="111" mass="12912">AMQNKKADYQVFNVGTGRPLRILDIAQALIQELGSSVNMNIVKKYREGDIRHCYADISKIRKKLKFEPKVKFEDGVSDLIKWVQTQKALDQFEKCRRELEEKGLTRQISVK</sequence>
<dbReference type="Gene3D" id="3.40.50.720">
    <property type="entry name" value="NAD(P)-binding Rossmann-like Domain"/>
    <property type="match status" value="1"/>
</dbReference>
<dbReference type="GO" id="GO:0003978">
    <property type="term" value="F:UDP-glucose 4-epimerase activity"/>
    <property type="evidence" value="ECO:0007669"/>
    <property type="project" value="UniProtKB-EC"/>
</dbReference>
<evidence type="ECO:0000256" key="5">
    <source>
        <dbReference type="ARBA" id="ARBA00023235"/>
    </source>
</evidence>
<dbReference type="EC" id="5.1.3.2" evidence="3"/>
<evidence type="ECO:0000313" key="6">
    <source>
        <dbReference type="EMBL" id="GAI24294.1"/>
    </source>
</evidence>
<dbReference type="PANTHER" id="PTHR43725">
    <property type="entry name" value="UDP-GLUCOSE 4-EPIMERASE"/>
    <property type="match status" value="1"/>
</dbReference>
<feature type="non-terminal residue" evidence="6">
    <location>
        <position position="1"/>
    </location>
</feature>
<dbReference type="PRINTS" id="PR01713">
    <property type="entry name" value="NUCEPIMERASE"/>
</dbReference>
<evidence type="ECO:0000256" key="4">
    <source>
        <dbReference type="ARBA" id="ARBA00023027"/>
    </source>
</evidence>
<evidence type="ECO:0000256" key="3">
    <source>
        <dbReference type="ARBA" id="ARBA00013189"/>
    </source>
</evidence>
<dbReference type="GO" id="GO:0005996">
    <property type="term" value="P:monosaccharide metabolic process"/>
    <property type="evidence" value="ECO:0007669"/>
    <property type="project" value="TreeGrafter"/>
</dbReference>
<accession>X1P061</accession>
<dbReference type="GO" id="GO:0005829">
    <property type="term" value="C:cytosol"/>
    <property type="evidence" value="ECO:0007669"/>
    <property type="project" value="TreeGrafter"/>
</dbReference>
<dbReference type="Gene3D" id="3.90.25.10">
    <property type="entry name" value="UDP-galactose 4-epimerase, domain 1"/>
    <property type="match status" value="1"/>
</dbReference>
<keyword evidence="4" id="KW-0520">NAD</keyword>
<evidence type="ECO:0000256" key="2">
    <source>
        <dbReference type="ARBA" id="ARBA00001911"/>
    </source>
</evidence>
<keyword evidence="5" id="KW-0413">Isomerase</keyword>
<protein>
    <recommendedName>
        <fullName evidence="3">UDP-glucose 4-epimerase</fullName>
        <ecNumber evidence="3">5.1.3.2</ecNumber>
    </recommendedName>
</protein>
<comment type="catalytic activity">
    <reaction evidence="1">
        <text>UDP-alpha-D-glucose = UDP-alpha-D-galactose</text>
        <dbReference type="Rhea" id="RHEA:22168"/>
        <dbReference type="ChEBI" id="CHEBI:58885"/>
        <dbReference type="ChEBI" id="CHEBI:66914"/>
        <dbReference type="EC" id="5.1.3.2"/>
    </reaction>
</comment>
<reference evidence="6" key="1">
    <citation type="journal article" date="2014" name="Front. Microbiol.">
        <title>High frequency of phylogenetically diverse reductive dehalogenase-homologous genes in deep subseafloor sedimentary metagenomes.</title>
        <authorList>
            <person name="Kawai M."/>
            <person name="Futagami T."/>
            <person name="Toyoda A."/>
            <person name="Takaki Y."/>
            <person name="Nishi S."/>
            <person name="Hori S."/>
            <person name="Arai W."/>
            <person name="Tsubouchi T."/>
            <person name="Morono Y."/>
            <person name="Uchiyama I."/>
            <person name="Ito T."/>
            <person name="Fujiyama A."/>
            <person name="Inagaki F."/>
            <person name="Takami H."/>
        </authorList>
    </citation>
    <scope>NUCLEOTIDE SEQUENCE</scope>
    <source>
        <strain evidence="6">Expedition CK06-06</strain>
    </source>
</reference>
<name>X1P061_9ZZZZ</name>
<dbReference type="PANTHER" id="PTHR43725:SF47">
    <property type="entry name" value="UDP-GLUCOSE 4-EPIMERASE"/>
    <property type="match status" value="1"/>
</dbReference>